<evidence type="ECO:0000256" key="2">
    <source>
        <dbReference type="SAM" id="MobiDB-lite"/>
    </source>
</evidence>
<sequence length="418" mass="47660">MTLSGTMTPPRMASPLPTTPNKTPSKRAAAALDGLSLSPSKKAKIEPIQLIDDKMRSVSPSSSDEDPFAPASEEELKKRWVGDIHLTEDQEPLLIESKRRFVLFPIQYHEIWQMYKKAEASFWTAEEMDLSKDLHDWQNRLNDNERHFISHVLAFFAASDGIVNENLVERFSNEVQAAEARCFYGFQIMMENIHSETYSLLIDTYIKDPVQREHLFDAVETIPCIKKKADWALRWIGDKQSAFSERLVAFAAVEGIFFSGSFASIFWLKKRGLMPGLTFSNELISRDEGMHTDFACLLFSHMKRRPHPDVVKRIITEAVAIEQEFLTDALPCALIGMNSILMNQYIEFVADRLLVALGSPKVYNVSNPFDFMDMISLQGKTNFFEKRVSDYSKAGINTSHDSKSEPTNSRLFSLEEDF</sequence>
<dbReference type="CDD" id="cd01049">
    <property type="entry name" value="RNRR2"/>
    <property type="match status" value="1"/>
</dbReference>
<dbReference type="InterPro" id="IPR030475">
    <property type="entry name" value="RNR_small_AS"/>
</dbReference>
<dbReference type="EMBL" id="JASBNA010000001">
    <property type="protein sequence ID" value="KAK7695485.1"/>
    <property type="molecule type" value="Genomic_DNA"/>
</dbReference>
<dbReference type="InterPro" id="IPR000358">
    <property type="entry name" value="RNR_small_fam"/>
</dbReference>
<dbReference type="GO" id="GO:0009263">
    <property type="term" value="P:deoxyribonucleotide biosynthetic process"/>
    <property type="evidence" value="ECO:0007669"/>
    <property type="project" value="InterPro"/>
</dbReference>
<reference evidence="3 4" key="1">
    <citation type="submission" date="2022-09" db="EMBL/GenBank/DDBJ databases">
        <authorList>
            <person name="Palmer J.M."/>
        </authorList>
    </citation>
    <scope>NUCLEOTIDE SEQUENCE [LARGE SCALE GENOMIC DNA]</scope>
    <source>
        <strain evidence="3 4">DSM 7382</strain>
    </source>
</reference>
<gene>
    <name evidence="3" type="primary">RNR2_1</name>
    <name evidence="3" type="ORF">QCA50_000121</name>
</gene>
<dbReference type="InterPro" id="IPR009078">
    <property type="entry name" value="Ferritin-like_SF"/>
</dbReference>
<comment type="caution">
    <text evidence="3">The sequence shown here is derived from an EMBL/GenBank/DDBJ whole genome shotgun (WGS) entry which is preliminary data.</text>
</comment>
<evidence type="ECO:0000313" key="3">
    <source>
        <dbReference type="EMBL" id="KAK7695485.1"/>
    </source>
</evidence>
<dbReference type="PANTHER" id="PTHR23409:SF18">
    <property type="entry name" value="RIBONUCLEOSIDE-DIPHOSPHATE REDUCTASE SUBUNIT M2"/>
    <property type="match status" value="1"/>
</dbReference>
<dbReference type="InterPro" id="IPR012348">
    <property type="entry name" value="RNR-like"/>
</dbReference>
<evidence type="ECO:0000313" key="4">
    <source>
        <dbReference type="Proteomes" id="UP001385951"/>
    </source>
</evidence>
<name>A0AAW0GZC6_9APHY</name>
<evidence type="ECO:0000256" key="1">
    <source>
        <dbReference type="ARBA" id="ARBA00009303"/>
    </source>
</evidence>
<feature type="region of interest" description="Disordered" evidence="2">
    <location>
        <begin position="1"/>
        <end position="72"/>
    </location>
</feature>
<keyword evidence="4" id="KW-1185">Reference proteome</keyword>
<dbReference type="InterPro" id="IPR033909">
    <property type="entry name" value="RNR_small"/>
</dbReference>
<comment type="similarity">
    <text evidence="1">Belongs to the ribonucleoside diphosphate reductase small chain family.</text>
</comment>
<proteinExistence type="inferred from homology"/>
<accession>A0AAW0GZC6</accession>
<dbReference type="Pfam" id="PF00268">
    <property type="entry name" value="Ribonuc_red_sm"/>
    <property type="match status" value="1"/>
</dbReference>
<dbReference type="PANTHER" id="PTHR23409">
    <property type="entry name" value="RIBONUCLEOSIDE-DIPHOSPHATE REDUCTASE SMALL CHAIN"/>
    <property type="match status" value="1"/>
</dbReference>
<dbReference type="PROSITE" id="PS00368">
    <property type="entry name" value="RIBORED_SMALL"/>
    <property type="match status" value="1"/>
</dbReference>
<dbReference type="GO" id="GO:0016491">
    <property type="term" value="F:oxidoreductase activity"/>
    <property type="evidence" value="ECO:0007669"/>
    <property type="project" value="InterPro"/>
</dbReference>
<dbReference type="Gene3D" id="1.10.620.20">
    <property type="entry name" value="Ribonucleotide Reductase, subunit A"/>
    <property type="match status" value="1"/>
</dbReference>
<protein>
    <submittedName>
        <fullName evidence="3">Ribonucleotide-diphosphate reductase (RNR), small subunit</fullName>
    </submittedName>
</protein>
<dbReference type="SUPFAM" id="SSF47240">
    <property type="entry name" value="Ferritin-like"/>
    <property type="match status" value="1"/>
</dbReference>
<dbReference type="Proteomes" id="UP001385951">
    <property type="component" value="Unassembled WGS sequence"/>
</dbReference>
<dbReference type="AlphaFoldDB" id="A0AAW0GZC6"/>
<organism evidence="3 4">
    <name type="scientific">Cerrena zonata</name>
    <dbReference type="NCBI Taxonomy" id="2478898"/>
    <lineage>
        <taxon>Eukaryota</taxon>
        <taxon>Fungi</taxon>
        <taxon>Dikarya</taxon>
        <taxon>Basidiomycota</taxon>
        <taxon>Agaricomycotina</taxon>
        <taxon>Agaricomycetes</taxon>
        <taxon>Polyporales</taxon>
        <taxon>Cerrenaceae</taxon>
        <taxon>Cerrena</taxon>
    </lineage>
</organism>